<evidence type="ECO:0000313" key="2">
    <source>
        <dbReference type="Proteomes" id="UP001209854"/>
    </source>
</evidence>
<protein>
    <submittedName>
        <fullName evidence="1">Uncharacterized protein</fullName>
    </submittedName>
</protein>
<comment type="caution">
    <text evidence="1">The sequence shown here is derived from an EMBL/GenBank/DDBJ whole genome shotgun (WGS) entry which is preliminary data.</text>
</comment>
<dbReference type="RefSeq" id="WP_262564075.1">
    <property type="nucleotide sequence ID" value="NZ_JAPFCC010000001.1"/>
</dbReference>
<gene>
    <name evidence="1" type="ORF">NX722_17275</name>
</gene>
<reference evidence="1 2" key="1">
    <citation type="submission" date="2022-10" db="EMBL/GenBank/DDBJ databases">
        <title>High-quality genome sequences of two octocoral-associated bacteria, Endozoicomonas euniceicola EF212 and Endozoicomonas gorgoniicola PS125.</title>
        <authorList>
            <person name="Chiou Y.-J."/>
            <person name="Chen Y.-H."/>
        </authorList>
    </citation>
    <scope>NUCLEOTIDE SEQUENCE [LARGE SCALE GENOMIC DNA]</scope>
    <source>
        <strain evidence="1 2">PS125</strain>
    </source>
</reference>
<dbReference type="Proteomes" id="UP001209854">
    <property type="component" value="Unassembled WGS sequence"/>
</dbReference>
<dbReference type="EMBL" id="JAPFCC010000001">
    <property type="protein sequence ID" value="MCW7554339.1"/>
    <property type="molecule type" value="Genomic_DNA"/>
</dbReference>
<proteinExistence type="predicted"/>
<accession>A0ABT3MZB1</accession>
<sequence>MSKQFMLTLLVFFFSEVALSESEQLSVKYCISSDFSEYFLSSKNNIDILNKQPVGSVDDLHKTTEAALDSALPLVSIDQKETRVFEQLEMPFPSECRKMNFSTVGYGGIRLIFSRYTVKGLPASESDSVVIAKLPAQAKNSAGSIARHVARTFATYVVSLSLTAFLTNNEHSTKVVSLFATVYCLLNPKKCAFIYGYLTDYGE</sequence>
<name>A0ABT3MZB1_9GAMM</name>
<keyword evidence="2" id="KW-1185">Reference proteome</keyword>
<organism evidence="1 2">
    <name type="scientific">Endozoicomonas gorgoniicola</name>
    <dbReference type="NCBI Taxonomy" id="1234144"/>
    <lineage>
        <taxon>Bacteria</taxon>
        <taxon>Pseudomonadati</taxon>
        <taxon>Pseudomonadota</taxon>
        <taxon>Gammaproteobacteria</taxon>
        <taxon>Oceanospirillales</taxon>
        <taxon>Endozoicomonadaceae</taxon>
        <taxon>Endozoicomonas</taxon>
    </lineage>
</organism>
<evidence type="ECO:0000313" key="1">
    <source>
        <dbReference type="EMBL" id="MCW7554339.1"/>
    </source>
</evidence>